<dbReference type="GO" id="GO:0003924">
    <property type="term" value="F:GTPase activity"/>
    <property type="evidence" value="ECO:0007669"/>
    <property type="project" value="InterPro"/>
</dbReference>
<dbReference type="Pfam" id="PF00226">
    <property type="entry name" value="DnaJ"/>
    <property type="match status" value="1"/>
</dbReference>
<organism evidence="4 5">
    <name type="scientific">Mycteria americana</name>
    <name type="common">Wood stork</name>
    <dbReference type="NCBI Taxonomy" id="33587"/>
    <lineage>
        <taxon>Eukaryota</taxon>
        <taxon>Metazoa</taxon>
        <taxon>Chordata</taxon>
        <taxon>Craniata</taxon>
        <taxon>Vertebrata</taxon>
        <taxon>Euteleostomi</taxon>
        <taxon>Archelosauria</taxon>
        <taxon>Archosauria</taxon>
        <taxon>Dinosauria</taxon>
        <taxon>Saurischia</taxon>
        <taxon>Theropoda</taxon>
        <taxon>Coelurosauria</taxon>
        <taxon>Aves</taxon>
        <taxon>Neognathae</taxon>
        <taxon>Neoaves</taxon>
        <taxon>Aequornithes</taxon>
        <taxon>Ciconiiformes</taxon>
        <taxon>Ciconiidae</taxon>
        <taxon>Mycteria</taxon>
    </lineage>
</organism>
<proteinExistence type="predicted"/>
<dbReference type="PANTHER" id="PTHR47977">
    <property type="entry name" value="RAS-RELATED PROTEIN RAB"/>
    <property type="match status" value="1"/>
</dbReference>
<accession>A0AAN7S1X3</accession>
<dbReference type="InterPro" id="IPR050227">
    <property type="entry name" value="Rab"/>
</dbReference>
<dbReference type="GO" id="GO:0005525">
    <property type="term" value="F:GTP binding"/>
    <property type="evidence" value="ECO:0007669"/>
    <property type="project" value="UniProtKB-KW"/>
</dbReference>
<dbReference type="Gene3D" id="3.40.50.300">
    <property type="entry name" value="P-loop containing nucleotide triphosphate hydrolases"/>
    <property type="match status" value="2"/>
</dbReference>
<dbReference type="PRINTS" id="PR00625">
    <property type="entry name" value="JDOMAIN"/>
</dbReference>
<evidence type="ECO:0000256" key="2">
    <source>
        <dbReference type="ARBA" id="ARBA00023134"/>
    </source>
</evidence>
<comment type="caution">
    <text evidence="4">The sequence shown here is derived from an EMBL/GenBank/DDBJ whole genome shotgun (WGS) entry which is preliminary data.</text>
</comment>
<evidence type="ECO:0000259" key="3">
    <source>
        <dbReference type="PROSITE" id="PS50076"/>
    </source>
</evidence>
<dbReference type="Proteomes" id="UP001333110">
    <property type="component" value="Unassembled WGS sequence"/>
</dbReference>
<dbReference type="SMART" id="SM00271">
    <property type="entry name" value="DnaJ"/>
    <property type="match status" value="1"/>
</dbReference>
<dbReference type="PRINTS" id="PR00449">
    <property type="entry name" value="RASTRNSFRMNG"/>
</dbReference>
<dbReference type="SUPFAM" id="SSF46565">
    <property type="entry name" value="Chaperone J-domain"/>
    <property type="match status" value="1"/>
</dbReference>
<dbReference type="PROSITE" id="PS51419">
    <property type="entry name" value="RAB"/>
    <property type="match status" value="1"/>
</dbReference>
<dbReference type="Gene3D" id="1.10.287.110">
    <property type="entry name" value="DnaJ domain"/>
    <property type="match status" value="1"/>
</dbReference>
<dbReference type="SMART" id="SM00175">
    <property type="entry name" value="RAB"/>
    <property type="match status" value="1"/>
</dbReference>
<evidence type="ECO:0000256" key="1">
    <source>
        <dbReference type="ARBA" id="ARBA00022741"/>
    </source>
</evidence>
<dbReference type="AlphaFoldDB" id="A0AAN7S1X3"/>
<dbReference type="Pfam" id="PF00071">
    <property type="entry name" value="Ras"/>
    <property type="match status" value="2"/>
</dbReference>
<protein>
    <recommendedName>
        <fullName evidence="3">J domain-containing protein</fullName>
    </recommendedName>
</protein>
<dbReference type="EMBL" id="JAUNZN010000003">
    <property type="protein sequence ID" value="KAK4825350.1"/>
    <property type="molecule type" value="Genomic_DNA"/>
</dbReference>
<dbReference type="FunFam" id="1.10.287.110:FF:000019">
    <property type="entry name" value="dnaJ homolog subfamily C member 27"/>
    <property type="match status" value="1"/>
</dbReference>
<dbReference type="InterPro" id="IPR001806">
    <property type="entry name" value="Small_GTPase"/>
</dbReference>
<sequence length="443" mass="50354">MEANPPKRKETRKSLRIKVISMGNAEVGKSCIIKRYCEKRFVPKYLATIGIDYGVTKVQVRDREIKVNIFDMAGHPFFYECWAPPFEKDAKVLECIQRKATKLVMGLEGMSSEQWLGTLGLSSLEKRGLRGDLIALYSFLRRDVEKGGGDLFSLGSRDRTYGNGSKLRQGRFRLDMRKHFFTERVRNEFYKDTQGVILVYDVGQKESFDALDEWLAEMKQELGPHGNMENIVFVVCANKIDCTKHRSVDESEGRLWAESRGFLYFETSAQTGEGINEMFQVRWNEGGRDIEGLEHVQRRATELGKGLEHKADGEQLRDLGLLSLEKRRLRGDLIALYNCLKRGCRETFYSAIIDLCDNGGKRPPSSMGVGFTKEQADAIRRIRNSKDSWDMLGLKPGATRDEVNKAYRKLAVLLHPDKCVAPGSEDAFKAVVNARTALLKNIK</sequence>
<dbReference type="CDD" id="cd04119">
    <property type="entry name" value="RJL"/>
    <property type="match status" value="1"/>
</dbReference>
<dbReference type="InterPro" id="IPR001623">
    <property type="entry name" value="DnaJ_domain"/>
</dbReference>
<dbReference type="SMART" id="SM00174">
    <property type="entry name" value="RHO"/>
    <property type="match status" value="1"/>
</dbReference>
<keyword evidence="1" id="KW-0547">Nucleotide-binding</keyword>
<dbReference type="SMART" id="SM00173">
    <property type="entry name" value="RAS"/>
    <property type="match status" value="1"/>
</dbReference>
<evidence type="ECO:0000313" key="4">
    <source>
        <dbReference type="EMBL" id="KAK4825350.1"/>
    </source>
</evidence>
<name>A0AAN7S1X3_MYCAM</name>
<keyword evidence="2" id="KW-0342">GTP-binding</keyword>
<feature type="domain" description="J" evidence="3">
    <location>
        <begin position="387"/>
        <end position="443"/>
    </location>
</feature>
<evidence type="ECO:0000313" key="5">
    <source>
        <dbReference type="Proteomes" id="UP001333110"/>
    </source>
</evidence>
<dbReference type="PROSITE" id="PS50076">
    <property type="entry name" value="DNAJ_2"/>
    <property type="match status" value="1"/>
</dbReference>
<dbReference type="CDD" id="cd06257">
    <property type="entry name" value="DnaJ"/>
    <property type="match status" value="1"/>
</dbReference>
<dbReference type="InterPro" id="IPR036869">
    <property type="entry name" value="J_dom_sf"/>
</dbReference>
<keyword evidence="5" id="KW-1185">Reference proteome</keyword>
<dbReference type="SUPFAM" id="SSF52540">
    <property type="entry name" value="P-loop containing nucleoside triphosphate hydrolases"/>
    <property type="match status" value="1"/>
</dbReference>
<gene>
    <name evidence="4" type="ORF">QYF61_026869</name>
</gene>
<reference evidence="4 5" key="1">
    <citation type="journal article" date="2023" name="J. Hered.">
        <title>Chromosome-level genome of the wood stork (Mycteria americana) provides insight into avian chromosome evolution.</title>
        <authorList>
            <person name="Flamio R. Jr."/>
            <person name="Ramstad K.M."/>
        </authorList>
    </citation>
    <scope>NUCLEOTIDE SEQUENCE [LARGE SCALE GENOMIC DNA]</scope>
    <source>
        <strain evidence="4">JAX WOST 10</strain>
    </source>
</reference>
<dbReference type="InterPro" id="IPR027417">
    <property type="entry name" value="P-loop_NTPase"/>
</dbReference>